<protein>
    <submittedName>
        <fullName evidence="2">Uncharacterized protein</fullName>
    </submittedName>
</protein>
<accession>A0AAD6SFY6</accession>
<feature type="compositionally biased region" description="Pro residues" evidence="1">
    <location>
        <begin position="295"/>
        <end position="311"/>
    </location>
</feature>
<evidence type="ECO:0000256" key="1">
    <source>
        <dbReference type="SAM" id="MobiDB-lite"/>
    </source>
</evidence>
<keyword evidence="3" id="KW-1185">Reference proteome</keyword>
<proteinExistence type="predicted"/>
<sequence>MPKTQTKNAAPGAKKKPGNRGDFHGAREVFLTSQLPEYFKKSKQKKTREFWPGLMDKYFQLFPWRLDLEQDPDPEDGVLNEVLSKEEVELKMEKMSKIKSKIKTWFNHQRGGAGFTANPYTPWLARLRRPAEPCPKRISDYQFYMQHAEFKDKVAEEFEREYPTIAREEALAARCKVARALFEAEPEVVKSRMREQSTKEHERIWCFVRARRRFTATVNPLLDALRAYTGYYLMLVAGRPVDGKFDVLSWSTEGYQRVINEFIRFITAADVEPTANPPSTEPVHVAGAAGTSSTGPPPPPHPVPIPIPVPVPGMSAAPAAPSSSDAPRPLRAEDDEEMPMALIDPSTPAPANASSRVR</sequence>
<name>A0AAD6SFY6_9AGAR</name>
<gene>
    <name evidence="2" type="ORF">C8F04DRAFT_1270017</name>
</gene>
<comment type="caution">
    <text evidence="2">The sequence shown here is derived from an EMBL/GenBank/DDBJ whole genome shotgun (WGS) entry which is preliminary data.</text>
</comment>
<dbReference type="Proteomes" id="UP001218188">
    <property type="component" value="Unassembled WGS sequence"/>
</dbReference>
<reference evidence="2" key="1">
    <citation type="submission" date="2023-03" db="EMBL/GenBank/DDBJ databases">
        <title>Massive genome expansion in bonnet fungi (Mycena s.s.) driven by repeated elements and novel gene families across ecological guilds.</title>
        <authorList>
            <consortium name="Lawrence Berkeley National Laboratory"/>
            <person name="Harder C.B."/>
            <person name="Miyauchi S."/>
            <person name="Viragh M."/>
            <person name="Kuo A."/>
            <person name="Thoen E."/>
            <person name="Andreopoulos B."/>
            <person name="Lu D."/>
            <person name="Skrede I."/>
            <person name="Drula E."/>
            <person name="Henrissat B."/>
            <person name="Morin E."/>
            <person name="Kohler A."/>
            <person name="Barry K."/>
            <person name="LaButti K."/>
            <person name="Morin E."/>
            <person name="Salamov A."/>
            <person name="Lipzen A."/>
            <person name="Mereny Z."/>
            <person name="Hegedus B."/>
            <person name="Baldrian P."/>
            <person name="Stursova M."/>
            <person name="Weitz H."/>
            <person name="Taylor A."/>
            <person name="Grigoriev I.V."/>
            <person name="Nagy L.G."/>
            <person name="Martin F."/>
            <person name="Kauserud H."/>
        </authorList>
    </citation>
    <scope>NUCLEOTIDE SEQUENCE</scope>
    <source>
        <strain evidence="2">CBHHK200</strain>
    </source>
</reference>
<organism evidence="2 3">
    <name type="scientific">Mycena alexandri</name>
    <dbReference type="NCBI Taxonomy" id="1745969"/>
    <lineage>
        <taxon>Eukaryota</taxon>
        <taxon>Fungi</taxon>
        <taxon>Dikarya</taxon>
        <taxon>Basidiomycota</taxon>
        <taxon>Agaricomycotina</taxon>
        <taxon>Agaricomycetes</taxon>
        <taxon>Agaricomycetidae</taxon>
        <taxon>Agaricales</taxon>
        <taxon>Marasmiineae</taxon>
        <taxon>Mycenaceae</taxon>
        <taxon>Mycena</taxon>
    </lineage>
</organism>
<feature type="compositionally biased region" description="Low complexity" evidence="1">
    <location>
        <begin position="312"/>
        <end position="329"/>
    </location>
</feature>
<evidence type="ECO:0000313" key="2">
    <source>
        <dbReference type="EMBL" id="KAJ7024747.1"/>
    </source>
</evidence>
<dbReference type="EMBL" id="JARJCM010000165">
    <property type="protein sequence ID" value="KAJ7024747.1"/>
    <property type="molecule type" value="Genomic_DNA"/>
</dbReference>
<feature type="region of interest" description="Disordered" evidence="1">
    <location>
        <begin position="274"/>
        <end position="358"/>
    </location>
</feature>
<dbReference type="AlphaFoldDB" id="A0AAD6SFY6"/>
<evidence type="ECO:0000313" key="3">
    <source>
        <dbReference type="Proteomes" id="UP001218188"/>
    </source>
</evidence>
<feature type="region of interest" description="Disordered" evidence="1">
    <location>
        <begin position="1"/>
        <end position="25"/>
    </location>
</feature>